<evidence type="ECO:0000256" key="4">
    <source>
        <dbReference type="ARBA" id="ARBA00022475"/>
    </source>
</evidence>
<evidence type="ECO:0000313" key="10">
    <source>
        <dbReference type="EMBL" id="QQM67219.1"/>
    </source>
</evidence>
<feature type="transmembrane region" description="Helical" evidence="9">
    <location>
        <begin position="235"/>
        <end position="254"/>
    </location>
</feature>
<accession>A0A7T7M9M4</accession>
<dbReference type="GO" id="GO:0043190">
    <property type="term" value="C:ATP-binding cassette (ABC) transporter complex"/>
    <property type="evidence" value="ECO:0007669"/>
    <property type="project" value="InterPro"/>
</dbReference>
<evidence type="ECO:0000256" key="2">
    <source>
        <dbReference type="ARBA" id="ARBA00008034"/>
    </source>
</evidence>
<comment type="similarity">
    <text evidence="2 8">Belongs to the ABC-3 integral membrane protein family.</text>
</comment>
<gene>
    <name evidence="10" type="ORF">JG540_09475</name>
</gene>
<evidence type="ECO:0000256" key="5">
    <source>
        <dbReference type="ARBA" id="ARBA00022692"/>
    </source>
</evidence>
<keyword evidence="6 9" id="KW-1133">Transmembrane helix</keyword>
<evidence type="ECO:0000256" key="7">
    <source>
        <dbReference type="ARBA" id="ARBA00023136"/>
    </source>
</evidence>
<name>A0A7T7M9M4_9ACTO</name>
<protein>
    <submittedName>
        <fullName evidence="10">Metal ABC transporter permease</fullName>
    </submittedName>
</protein>
<keyword evidence="3 8" id="KW-0813">Transport</keyword>
<evidence type="ECO:0000256" key="8">
    <source>
        <dbReference type="RuleBase" id="RU003943"/>
    </source>
</evidence>
<dbReference type="Pfam" id="PF00950">
    <property type="entry name" value="ABC-3"/>
    <property type="match status" value="1"/>
</dbReference>
<dbReference type="GO" id="GO:0055085">
    <property type="term" value="P:transmembrane transport"/>
    <property type="evidence" value="ECO:0007669"/>
    <property type="project" value="InterPro"/>
</dbReference>
<dbReference type="KEGG" id="awe:JG540_09475"/>
<reference evidence="10 11" key="1">
    <citation type="submission" date="2020-12" db="EMBL/GenBank/DDBJ databases">
        <authorList>
            <person name="Zhou J."/>
        </authorList>
    </citation>
    <scope>NUCLEOTIDE SEQUENCE [LARGE SCALE GENOMIC DNA]</scope>
    <source>
        <strain evidence="10 11">CCUG 61299</strain>
    </source>
</reference>
<evidence type="ECO:0000256" key="9">
    <source>
        <dbReference type="SAM" id="Phobius"/>
    </source>
</evidence>
<dbReference type="GO" id="GO:0010043">
    <property type="term" value="P:response to zinc ion"/>
    <property type="evidence" value="ECO:0007669"/>
    <property type="project" value="TreeGrafter"/>
</dbReference>
<dbReference type="Gene3D" id="1.10.3470.10">
    <property type="entry name" value="ABC transporter involved in vitamin B12 uptake, BtuC"/>
    <property type="match status" value="1"/>
</dbReference>
<evidence type="ECO:0000256" key="1">
    <source>
        <dbReference type="ARBA" id="ARBA00004651"/>
    </source>
</evidence>
<organism evidence="10 11">
    <name type="scientific">Actinomyces weissii</name>
    <dbReference type="NCBI Taxonomy" id="675090"/>
    <lineage>
        <taxon>Bacteria</taxon>
        <taxon>Bacillati</taxon>
        <taxon>Actinomycetota</taxon>
        <taxon>Actinomycetes</taxon>
        <taxon>Actinomycetales</taxon>
        <taxon>Actinomycetaceae</taxon>
        <taxon>Actinomyces</taxon>
    </lineage>
</organism>
<dbReference type="Proteomes" id="UP000595895">
    <property type="component" value="Chromosome"/>
</dbReference>
<dbReference type="InterPro" id="IPR037294">
    <property type="entry name" value="ABC_BtuC-like"/>
</dbReference>
<dbReference type="PANTHER" id="PTHR30477:SF8">
    <property type="entry name" value="METAL TRANSPORT SYSTEM MEMBRANE PROTEIN CT_070-RELATED"/>
    <property type="match status" value="1"/>
</dbReference>
<feature type="transmembrane region" description="Helical" evidence="9">
    <location>
        <begin position="92"/>
        <end position="114"/>
    </location>
</feature>
<evidence type="ECO:0000313" key="11">
    <source>
        <dbReference type="Proteomes" id="UP000595895"/>
    </source>
</evidence>
<keyword evidence="4" id="KW-1003">Cell membrane</keyword>
<evidence type="ECO:0000256" key="3">
    <source>
        <dbReference type="ARBA" id="ARBA00022448"/>
    </source>
</evidence>
<feature type="transmembrane region" description="Helical" evidence="9">
    <location>
        <begin position="260"/>
        <end position="279"/>
    </location>
</feature>
<dbReference type="InterPro" id="IPR001626">
    <property type="entry name" value="ABC_TroCD"/>
</dbReference>
<evidence type="ECO:0000256" key="6">
    <source>
        <dbReference type="ARBA" id="ARBA00022989"/>
    </source>
</evidence>
<feature type="transmembrane region" description="Helical" evidence="9">
    <location>
        <begin position="43"/>
        <end position="72"/>
    </location>
</feature>
<keyword evidence="5 8" id="KW-0812">Transmembrane</keyword>
<feature type="transmembrane region" description="Helical" evidence="9">
    <location>
        <begin position="181"/>
        <end position="202"/>
    </location>
</feature>
<comment type="subcellular location">
    <subcellularLocation>
        <location evidence="1 8">Cell membrane</location>
        <topology evidence="1 8">Multi-pass membrane protein</topology>
    </subcellularLocation>
</comment>
<dbReference type="AlphaFoldDB" id="A0A7T7M9M4"/>
<dbReference type="PANTHER" id="PTHR30477">
    <property type="entry name" value="ABC-TRANSPORTER METAL-BINDING PROTEIN"/>
    <property type="match status" value="1"/>
</dbReference>
<keyword evidence="7 9" id="KW-0472">Membrane</keyword>
<dbReference type="EMBL" id="CP066802">
    <property type="protein sequence ID" value="QQM67219.1"/>
    <property type="molecule type" value="Genomic_DNA"/>
</dbReference>
<proteinExistence type="inferred from homology"/>
<feature type="transmembrane region" description="Helical" evidence="9">
    <location>
        <begin position="148"/>
        <end position="169"/>
    </location>
</feature>
<dbReference type="RefSeq" id="WP_200275606.1">
    <property type="nucleotide sequence ID" value="NZ_CP066802.1"/>
</dbReference>
<sequence>MPFLTAVALLAVVTSVTCALPGTFLVLRHQSMLIDAMSHAVLPGIVVGAILSGTTHSPLMIVAACLMGLVVVIGSDRLRATGLIAGDADQGLIFPVLFALGVILLSTTLANVHISEDTVLTGDLNLRALAPEHVLVLDGAVDLGPATMWRLLGVLALTALYLVACFPVLKLSTFDPTTARTLGLPVRAVDLGLMALVSLTVVVGFDTVGAVLVVALMVIPPSTAWLVARSLPQMIAVSLGVAAFAGLLGFWTAYVLDLATASTMAVVDALVLLTVLLVVRWRERRAGQAAVSAGTTAVDVGAAQA</sequence>
<feature type="transmembrane region" description="Helical" evidence="9">
    <location>
        <begin position="208"/>
        <end position="228"/>
    </location>
</feature>
<dbReference type="SUPFAM" id="SSF81345">
    <property type="entry name" value="ABC transporter involved in vitamin B12 uptake, BtuC"/>
    <property type="match status" value="1"/>
</dbReference>
<keyword evidence="11" id="KW-1185">Reference proteome</keyword>